<evidence type="ECO:0000313" key="2">
    <source>
        <dbReference type="Proteomes" id="UP000219559"/>
    </source>
</evidence>
<name>A0A2A4GDE9_9FLAO</name>
<comment type="caution">
    <text evidence="1">The sequence shown here is derived from an EMBL/GenBank/DDBJ whole genome shotgun (WGS) entry which is preliminary data.</text>
</comment>
<evidence type="ECO:0000313" key="1">
    <source>
        <dbReference type="EMBL" id="PCE66006.1"/>
    </source>
</evidence>
<sequence length="496" mass="54485">MLFKSDLLKGNKFFVLFSFLYFSGSPLLAQDSDGDGILDSEECSPNIVFQSNELTIDQHCTPNFSAEGDYLPLEMAGQHCSGNPEFGNNQWNNSYIRPGEYISSATSVSQCELPEGDFRGIMLKNRDDQPIPVQPNTQYRLTIQMRHSNYSLGAPHNVFPILRFYIDGQYITPANLSHHNGQWYELYATWNSGSKTQIAKYGLHNGQRYGCGNDMRYHSFKMELANPGPPGISNCDFDEDGIPNINDLDSDNDGILDQVEGNVDTDGDGFPDFLDYDSDNDACSDANEAYHNPNADNADGMEYNDADSHTISDGSGKINADGTVGTAPYTPPVNNNRLIDDGPNSICQKLPDLGVLLLINDGIVKGIKDQQIVIRVKELNQTQTIPGQPITIKINRSGDMAFTYDPGLALIQVNQNHIPLANNDWQLDTSDPSFYIFRNTAGLQAGAFSSIGIVAQFDSQGTTGKQNFTASLERASGGETNATNNSDVETVVFLKE</sequence>
<gene>
    <name evidence="1" type="ORF">B7P33_01510</name>
</gene>
<dbReference type="EMBL" id="NBWU01000001">
    <property type="protein sequence ID" value="PCE66006.1"/>
    <property type="molecule type" value="Genomic_DNA"/>
</dbReference>
<dbReference type="RefSeq" id="WP_097441530.1">
    <property type="nucleotide sequence ID" value="NZ_NBWU01000001.1"/>
</dbReference>
<proteinExistence type="predicted"/>
<dbReference type="Proteomes" id="UP000219559">
    <property type="component" value="Unassembled WGS sequence"/>
</dbReference>
<dbReference type="AlphaFoldDB" id="A0A2A4GDE9"/>
<keyword evidence="2" id="KW-1185">Reference proteome</keyword>
<organism evidence="1 2">
    <name type="scientific">Sediminicola luteus</name>
    <dbReference type="NCBI Taxonomy" id="319238"/>
    <lineage>
        <taxon>Bacteria</taxon>
        <taxon>Pseudomonadati</taxon>
        <taxon>Bacteroidota</taxon>
        <taxon>Flavobacteriia</taxon>
        <taxon>Flavobacteriales</taxon>
        <taxon>Flavobacteriaceae</taxon>
        <taxon>Sediminicola</taxon>
    </lineage>
</organism>
<dbReference type="OrthoDB" id="9805017at2"/>
<protein>
    <submittedName>
        <fullName evidence="1">Uncharacterized protein</fullName>
    </submittedName>
</protein>
<accession>A0A2A4GDE9</accession>
<reference evidence="1 2" key="1">
    <citation type="submission" date="2017-04" db="EMBL/GenBank/DDBJ databases">
        <title>A new member of the family Flavobacteriaceae isolated from ascidians.</title>
        <authorList>
            <person name="Chen L."/>
        </authorList>
    </citation>
    <scope>NUCLEOTIDE SEQUENCE [LARGE SCALE GENOMIC DNA]</scope>
    <source>
        <strain evidence="1 2">HQA918</strain>
    </source>
</reference>